<accession>A0ABU0YVS8</accession>
<feature type="region of interest" description="Disordered" evidence="1">
    <location>
        <begin position="65"/>
        <end position="90"/>
    </location>
</feature>
<dbReference type="RefSeq" id="WP_379960432.1">
    <property type="nucleotide sequence ID" value="NZ_JAUYVI010000007.1"/>
</dbReference>
<proteinExistence type="predicted"/>
<feature type="compositionally biased region" description="Low complexity" evidence="1">
    <location>
        <begin position="11"/>
        <end position="27"/>
    </location>
</feature>
<organism evidence="2 3">
    <name type="scientific">Dongia sedimenti</name>
    <dbReference type="NCBI Taxonomy" id="3064282"/>
    <lineage>
        <taxon>Bacteria</taxon>
        <taxon>Pseudomonadati</taxon>
        <taxon>Pseudomonadota</taxon>
        <taxon>Alphaproteobacteria</taxon>
        <taxon>Rhodospirillales</taxon>
        <taxon>Dongiaceae</taxon>
        <taxon>Dongia</taxon>
    </lineage>
</organism>
<dbReference type="EMBL" id="JAUYVI010000007">
    <property type="protein sequence ID" value="MDQ7250753.1"/>
    <property type="molecule type" value="Genomic_DNA"/>
</dbReference>
<gene>
    <name evidence="2" type="ORF">Q8A70_23900</name>
</gene>
<feature type="region of interest" description="Disordered" evidence="1">
    <location>
        <begin position="1"/>
        <end position="38"/>
    </location>
</feature>
<sequence length="95" mass="9497">MAIQAIGGVTSTGPAAPTGAAGPSAATQRAEAQSKDSTIVIGKVTRTNPDGSTVTTITYADGHTRIETTPPKFAATDSQGQSQAEGRVTAVDILV</sequence>
<reference evidence="3" key="1">
    <citation type="submission" date="2023-08" db="EMBL/GenBank/DDBJ databases">
        <title>Rhodospirillaceae gen. nov., a novel taxon isolated from the Yangtze River Yuezi River estuary sludge.</title>
        <authorList>
            <person name="Ruan L."/>
        </authorList>
    </citation>
    <scope>NUCLEOTIDE SEQUENCE [LARGE SCALE GENOMIC DNA]</scope>
    <source>
        <strain evidence="3">R-7</strain>
    </source>
</reference>
<dbReference type="Proteomes" id="UP001230156">
    <property type="component" value="Unassembled WGS sequence"/>
</dbReference>
<protein>
    <recommendedName>
        <fullName evidence="4">DUF5666 domain-containing protein</fullName>
    </recommendedName>
</protein>
<name>A0ABU0YVS8_9PROT</name>
<comment type="caution">
    <text evidence="2">The sequence shown here is derived from an EMBL/GenBank/DDBJ whole genome shotgun (WGS) entry which is preliminary data.</text>
</comment>
<evidence type="ECO:0000256" key="1">
    <source>
        <dbReference type="SAM" id="MobiDB-lite"/>
    </source>
</evidence>
<evidence type="ECO:0008006" key="4">
    <source>
        <dbReference type="Google" id="ProtNLM"/>
    </source>
</evidence>
<evidence type="ECO:0000313" key="2">
    <source>
        <dbReference type="EMBL" id="MDQ7250753.1"/>
    </source>
</evidence>
<evidence type="ECO:0000313" key="3">
    <source>
        <dbReference type="Proteomes" id="UP001230156"/>
    </source>
</evidence>
<keyword evidence="3" id="KW-1185">Reference proteome</keyword>